<accession>A0ABT4PUW9</accession>
<comment type="caution">
    <text evidence="1">The sequence shown here is derived from an EMBL/GenBank/DDBJ whole genome shotgun (WGS) entry which is preliminary data.</text>
</comment>
<dbReference type="Proteomes" id="UP001142153">
    <property type="component" value="Unassembled WGS sequence"/>
</dbReference>
<organism evidence="1 2">
    <name type="scientific">Mycobacterium hippophais</name>
    <dbReference type="NCBI Taxonomy" id="3016340"/>
    <lineage>
        <taxon>Bacteria</taxon>
        <taxon>Bacillati</taxon>
        <taxon>Actinomycetota</taxon>
        <taxon>Actinomycetes</taxon>
        <taxon>Mycobacteriales</taxon>
        <taxon>Mycobacteriaceae</taxon>
        <taxon>Mycobacterium</taxon>
    </lineage>
</organism>
<keyword evidence="2" id="KW-1185">Reference proteome</keyword>
<evidence type="ECO:0000313" key="2">
    <source>
        <dbReference type="Proteomes" id="UP001142153"/>
    </source>
</evidence>
<sequence length="48" mass="5197">MDDIERAAIAAEGYDPDDPAVVAALNRVSRVLANLGWHYRLGFPASPD</sequence>
<dbReference type="EMBL" id="JAPZPY010000007">
    <property type="protein sequence ID" value="MCZ8380358.1"/>
    <property type="molecule type" value="Genomic_DNA"/>
</dbReference>
<proteinExistence type="predicted"/>
<dbReference type="RefSeq" id="WP_269895006.1">
    <property type="nucleotide sequence ID" value="NZ_JAPZPY010000007.1"/>
</dbReference>
<gene>
    <name evidence="1" type="ORF">O6P37_15930</name>
</gene>
<name>A0ABT4PUW9_9MYCO</name>
<evidence type="ECO:0000313" key="1">
    <source>
        <dbReference type="EMBL" id="MCZ8380358.1"/>
    </source>
</evidence>
<protein>
    <submittedName>
        <fullName evidence="1">Uncharacterized protein</fullName>
    </submittedName>
</protein>
<reference evidence="1" key="1">
    <citation type="submission" date="2022-12" db="EMBL/GenBank/DDBJ databases">
        <authorList>
            <person name="Deng Y."/>
            <person name="Zhang Y.-Q."/>
        </authorList>
    </citation>
    <scope>NUCLEOTIDE SEQUENCE</scope>
    <source>
        <strain evidence="1">CPCC 205372</strain>
    </source>
</reference>